<dbReference type="NCBIfam" id="NF009086">
    <property type="entry name" value="PRK12421.1"/>
    <property type="match status" value="1"/>
</dbReference>
<dbReference type="PANTHER" id="PTHR11476:SF7">
    <property type="entry name" value="HISTIDINE--TRNA LIGASE"/>
    <property type="match status" value="1"/>
</dbReference>
<evidence type="ECO:0000256" key="8">
    <source>
        <dbReference type="HAMAP-Rule" id="MF_00125"/>
    </source>
</evidence>
<dbReference type="NCBIfam" id="TIGR00443">
    <property type="entry name" value="hisZ_biosyn_reg"/>
    <property type="match status" value="1"/>
</dbReference>
<comment type="subunit">
    <text evidence="8">Heteromultimer composed of HisG and HisZ subunits.</text>
</comment>
<dbReference type="SUPFAM" id="SSF55681">
    <property type="entry name" value="Class II aaRS and biotin synthetases"/>
    <property type="match status" value="1"/>
</dbReference>
<dbReference type="Gene3D" id="3.30.930.10">
    <property type="entry name" value="Bira Bifunctional Protein, Domain 2"/>
    <property type="match status" value="1"/>
</dbReference>
<keyword evidence="6 8" id="KW-0368">Histidine biosynthesis</keyword>
<accession>A0A212T0P2</accession>
<feature type="binding site" evidence="9">
    <location>
        <position position="123"/>
    </location>
    <ligand>
        <name>L-histidine</name>
        <dbReference type="ChEBI" id="CHEBI:57595"/>
    </ligand>
</feature>
<evidence type="ECO:0000256" key="2">
    <source>
        <dbReference type="ARBA" id="ARBA00004667"/>
    </source>
</evidence>
<comment type="function">
    <text evidence="7 8">Required for the first step of histidine biosynthesis. May allow the feedback regulation of ATP phosphoribosyltransferase activity by histidine.</text>
</comment>
<evidence type="ECO:0000256" key="6">
    <source>
        <dbReference type="ARBA" id="ARBA00023102"/>
    </source>
</evidence>
<comment type="similarity">
    <text evidence="3 8">Belongs to the class-II aminoacyl-tRNA synthetase family. HisZ subfamily.</text>
</comment>
<sequence length="388" mass="42217">MNRWLLPENIADVLPSEARKIEELRRILLDRFQSYGYELVMPPMLEYLDSLLTGSGQDLNLKTFKLVDQLSGRTLGLRADITPQVARIDAHLLNRQGVTRLCYAGSVLHTLAAPGTSSREQLQLGAEIYGHAGWEADLEVQTLLNEVLTLSNLGEITLDMAHAGILTGILGEYHPKSDALEALYAALQAKDLPGLTQLLSDWPAAIKSAIISLAALSGSPKEVLPAARKALPQTKQVAGALDDLERLCQAISGLPNAPKLNLDLSDLRGYQYHSGVMFAAYVEGLPAAIARGGRYDMVGEAFGRSRPATGFSLDIMTLARLSKIDSRKNAILAPWSNDEQLSQAIAALRAKGEVVIQLLPGHEQDGEEFHCDRELVDQKGAWVVITRA</sequence>
<evidence type="ECO:0000313" key="11">
    <source>
        <dbReference type="EMBL" id="SNC59575.1"/>
    </source>
</evidence>
<dbReference type="OrthoDB" id="9769617at2"/>
<evidence type="ECO:0000256" key="3">
    <source>
        <dbReference type="ARBA" id="ARBA00005539"/>
    </source>
</evidence>
<dbReference type="NCBIfam" id="NF008935">
    <property type="entry name" value="PRK12292.1-1"/>
    <property type="match status" value="1"/>
</dbReference>
<feature type="domain" description="Class II Histidinyl-tRNA synthetase (HisRS)-like catalytic core" evidence="10">
    <location>
        <begin position="10"/>
        <end position="318"/>
    </location>
</feature>
<dbReference type="GO" id="GO:0000105">
    <property type="term" value="P:L-histidine biosynthetic process"/>
    <property type="evidence" value="ECO:0007669"/>
    <property type="project" value="UniProtKB-UniRule"/>
</dbReference>
<keyword evidence="12" id="KW-1185">Reference proteome</keyword>
<comment type="subcellular location">
    <subcellularLocation>
        <location evidence="1 8">Cytoplasm</location>
    </subcellularLocation>
</comment>
<dbReference type="InterPro" id="IPR045864">
    <property type="entry name" value="aa-tRNA-synth_II/BPL/LPL"/>
</dbReference>
<feature type="binding site" evidence="9">
    <location>
        <position position="127"/>
    </location>
    <ligand>
        <name>L-histidine</name>
        <dbReference type="ChEBI" id="CHEBI:57595"/>
    </ligand>
</feature>
<protein>
    <recommendedName>
        <fullName evidence="4 8">ATP phosphoribosyltransferase regulatory subunit</fullName>
    </recommendedName>
</protein>
<gene>
    <name evidence="8" type="primary">hisZ</name>
    <name evidence="11" type="ORF">SAMN06295916_0095</name>
</gene>
<comment type="pathway">
    <text evidence="2 8">Amino-acid biosynthesis; L-histidine biosynthesis; L-histidine from 5-phospho-alpha-D-ribose 1-diphosphate: step 1/9.</text>
</comment>
<dbReference type="PIRSF" id="PIRSF001549">
    <property type="entry name" value="His-tRNA_synth"/>
    <property type="match status" value="1"/>
</dbReference>
<dbReference type="HAMAP" id="MF_00125">
    <property type="entry name" value="HisZ"/>
    <property type="match status" value="1"/>
</dbReference>
<dbReference type="InterPro" id="IPR004517">
    <property type="entry name" value="HisZ"/>
</dbReference>
<dbReference type="EMBL" id="FYEX01000001">
    <property type="protein sequence ID" value="SNC59575.1"/>
    <property type="molecule type" value="Genomic_DNA"/>
</dbReference>
<dbReference type="Proteomes" id="UP000197215">
    <property type="component" value="Unassembled WGS sequence"/>
</dbReference>
<keyword evidence="8" id="KW-0028">Amino-acid biosynthesis</keyword>
<feature type="binding site" evidence="9">
    <location>
        <begin position="80"/>
        <end position="82"/>
    </location>
    <ligand>
        <name>L-histidine</name>
        <dbReference type="ChEBI" id="CHEBI:57595"/>
    </ligand>
</feature>
<dbReference type="PANTHER" id="PTHR11476">
    <property type="entry name" value="HISTIDYL-TRNA SYNTHETASE"/>
    <property type="match status" value="1"/>
</dbReference>
<dbReference type="GO" id="GO:0016757">
    <property type="term" value="F:glycosyltransferase activity"/>
    <property type="evidence" value="ECO:0007669"/>
    <property type="project" value="UniProtKB-KW"/>
</dbReference>
<evidence type="ECO:0000313" key="12">
    <source>
        <dbReference type="Proteomes" id="UP000197215"/>
    </source>
</evidence>
<dbReference type="InterPro" id="IPR004516">
    <property type="entry name" value="HisRS/HisZ"/>
</dbReference>
<proteinExistence type="inferred from homology"/>
<evidence type="ECO:0000256" key="9">
    <source>
        <dbReference type="PIRSR" id="PIRSR001549-1"/>
    </source>
</evidence>
<reference evidence="11 12" key="1">
    <citation type="submission" date="2017-06" db="EMBL/GenBank/DDBJ databases">
        <authorList>
            <person name="Kim H.J."/>
            <person name="Triplett B.A."/>
        </authorList>
    </citation>
    <scope>NUCLEOTIDE SEQUENCE [LARGE SCALE GENOMIC DNA]</scope>
    <source>
        <strain evidence="11 12">MWH-VicM1</strain>
    </source>
</reference>
<organism evidence="11 12">
    <name type="scientific">Polynucleobacter victoriensis</name>
    <dbReference type="NCBI Taxonomy" id="2049319"/>
    <lineage>
        <taxon>Bacteria</taxon>
        <taxon>Pseudomonadati</taxon>
        <taxon>Pseudomonadota</taxon>
        <taxon>Betaproteobacteria</taxon>
        <taxon>Burkholderiales</taxon>
        <taxon>Burkholderiaceae</taxon>
        <taxon>Polynucleobacter</taxon>
    </lineage>
</organism>
<dbReference type="UniPathway" id="UPA00031">
    <property type="reaction ID" value="UER00006"/>
</dbReference>
<comment type="miscellaneous">
    <text evidence="8">This function is generally fulfilled by the C-terminal part of HisG, which is missing in some bacteria such as this one.</text>
</comment>
<evidence type="ECO:0000259" key="10">
    <source>
        <dbReference type="Pfam" id="PF13393"/>
    </source>
</evidence>
<evidence type="ECO:0000256" key="7">
    <source>
        <dbReference type="ARBA" id="ARBA00025246"/>
    </source>
</evidence>
<name>A0A212T0P2_9BURK</name>
<keyword evidence="11" id="KW-0328">Glycosyltransferase</keyword>
<dbReference type="Pfam" id="PF13393">
    <property type="entry name" value="tRNA-synt_His"/>
    <property type="match status" value="1"/>
</dbReference>
<dbReference type="RefSeq" id="WP_088811965.1">
    <property type="nucleotide sequence ID" value="NZ_FYEX01000001.1"/>
</dbReference>
<keyword evidence="5 8" id="KW-0963">Cytoplasm</keyword>
<dbReference type="GO" id="GO:0005737">
    <property type="term" value="C:cytoplasm"/>
    <property type="evidence" value="ECO:0007669"/>
    <property type="project" value="UniProtKB-SubCell"/>
</dbReference>
<dbReference type="AlphaFoldDB" id="A0A212T0P2"/>
<dbReference type="InterPro" id="IPR041715">
    <property type="entry name" value="HisRS-like_core"/>
</dbReference>
<evidence type="ECO:0000256" key="4">
    <source>
        <dbReference type="ARBA" id="ARBA00020397"/>
    </source>
</evidence>
<dbReference type="CDD" id="cd00773">
    <property type="entry name" value="HisRS-like_core"/>
    <property type="match status" value="1"/>
</dbReference>
<keyword evidence="11" id="KW-0808">Transferase</keyword>
<evidence type="ECO:0000256" key="1">
    <source>
        <dbReference type="ARBA" id="ARBA00004496"/>
    </source>
</evidence>
<feature type="binding site" evidence="9">
    <location>
        <position position="268"/>
    </location>
    <ligand>
        <name>L-histidine</name>
        <dbReference type="ChEBI" id="CHEBI:57595"/>
    </ligand>
</feature>
<evidence type="ECO:0000256" key="5">
    <source>
        <dbReference type="ARBA" id="ARBA00022490"/>
    </source>
</evidence>